<organism evidence="3 4">
    <name type="scientific">Aquisphaera giovannonii</name>
    <dbReference type="NCBI Taxonomy" id="406548"/>
    <lineage>
        <taxon>Bacteria</taxon>
        <taxon>Pseudomonadati</taxon>
        <taxon>Planctomycetota</taxon>
        <taxon>Planctomycetia</taxon>
        <taxon>Isosphaerales</taxon>
        <taxon>Isosphaeraceae</taxon>
        <taxon>Aquisphaera</taxon>
    </lineage>
</organism>
<evidence type="ECO:0000256" key="1">
    <source>
        <dbReference type="ARBA" id="ARBA00022801"/>
    </source>
</evidence>
<dbReference type="KEGG" id="agv:OJF2_19570"/>
<dbReference type="RefSeq" id="WP_148593335.1">
    <property type="nucleotide sequence ID" value="NZ_CP042997.1"/>
</dbReference>
<name>A0A5B9W0C6_9BACT</name>
<sequence length="295" mass="31740">MTNVLYLSILALAAADAADEGPRGVHRDIAYSDAGGARTRLDVYSGRGGKDRACIVWIHGGAWEFGSKALVGAKPGAFNERGYLFLSVEYRLHPAVSYREQAGDIAAAVRWARDHAAEYGGDPRRIYLMGHSAGAHLAALVATDGRYLRKAGLRLKDLSGVILLDGAGYDIPRQIRSAGRSPRLRALYLDVFGDDPARQADASPIEHVAAGKGIPPFLILHVADRPDSRMQSLSLAERLRASGVPAEVIPAEGKTHMTINRELGRAGDPPTDAVFAFLRVRDGRRSARGSESLKP</sequence>
<dbReference type="InterPro" id="IPR049492">
    <property type="entry name" value="BD-FAE-like_dom"/>
</dbReference>
<dbReference type="Gene3D" id="3.40.50.1820">
    <property type="entry name" value="alpha/beta hydrolase"/>
    <property type="match status" value="1"/>
</dbReference>
<evidence type="ECO:0000313" key="4">
    <source>
        <dbReference type="Proteomes" id="UP000324233"/>
    </source>
</evidence>
<dbReference type="PANTHER" id="PTHR48081">
    <property type="entry name" value="AB HYDROLASE SUPERFAMILY PROTEIN C4A8.06C"/>
    <property type="match status" value="1"/>
</dbReference>
<feature type="domain" description="BD-FAE-like" evidence="2">
    <location>
        <begin position="41"/>
        <end position="238"/>
    </location>
</feature>
<keyword evidence="4" id="KW-1185">Reference proteome</keyword>
<dbReference type="InterPro" id="IPR050300">
    <property type="entry name" value="GDXG_lipolytic_enzyme"/>
</dbReference>
<protein>
    <submittedName>
        <fullName evidence="3">Carboxylesterase</fullName>
        <ecNumber evidence="3">3.1.1.1</ecNumber>
    </submittedName>
</protein>
<evidence type="ECO:0000313" key="3">
    <source>
        <dbReference type="EMBL" id="QEH33455.1"/>
    </source>
</evidence>
<dbReference type="SUPFAM" id="SSF53474">
    <property type="entry name" value="alpha/beta-Hydrolases"/>
    <property type="match status" value="1"/>
</dbReference>
<keyword evidence="1 3" id="KW-0378">Hydrolase</keyword>
<dbReference type="EC" id="3.1.1.1" evidence="3"/>
<dbReference type="PANTHER" id="PTHR48081:SF33">
    <property type="entry name" value="KYNURENINE FORMAMIDASE"/>
    <property type="match status" value="1"/>
</dbReference>
<dbReference type="InterPro" id="IPR029058">
    <property type="entry name" value="AB_hydrolase_fold"/>
</dbReference>
<dbReference type="Pfam" id="PF20434">
    <property type="entry name" value="BD-FAE"/>
    <property type="match status" value="1"/>
</dbReference>
<evidence type="ECO:0000259" key="2">
    <source>
        <dbReference type="Pfam" id="PF20434"/>
    </source>
</evidence>
<proteinExistence type="predicted"/>
<dbReference type="AlphaFoldDB" id="A0A5B9W0C6"/>
<gene>
    <name evidence="3" type="ORF">OJF2_19570</name>
</gene>
<dbReference type="EMBL" id="CP042997">
    <property type="protein sequence ID" value="QEH33455.1"/>
    <property type="molecule type" value="Genomic_DNA"/>
</dbReference>
<dbReference type="OrthoDB" id="265201at2"/>
<dbReference type="Proteomes" id="UP000324233">
    <property type="component" value="Chromosome"/>
</dbReference>
<reference evidence="3 4" key="1">
    <citation type="submission" date="2019-08" db="EMBL/GenBank/DDBJ databases">
        <title>Deep-cultivation of Planctomycetes and their phenomic and genomic characterization uncovers novel biology.</title>
        <authorList>
            <person name="Wiegand S."/>
            <person name="Jogler M."/>
            <person name="Boedeker C."/>
            <person name="Pinto D."/>
            <person name="Vollmers J."/>
            <person name="Rivas-Marin E."/>
            <person name="Kohn T."/>
            <person name="Peeters S.H."/>
            <person name="Heuer A."/>
            <person name="Rast P."/>
            <person name="Oberbeckmann S."/>
            <person name="Bunk B."/>
            <person name="Jeske O."/>
            <person name="Meyerdierks A."/>
            <person name="Storesund J.E."/>
            <person name="Kallscheuer N."/>
            <person name="Luecker S."/>
            <person name="Lage O.M."/>
            <person name="Pohl T."/>
            <person name="Merkel B.J."/>
            <person name="Hornburger P."/>
            <person name="Mueller R.-W."/>
            <person name="Bruemmer F."/>
            <person name="Labrenz M."/>
            <person name="Spormann A.M."/>
            <person name="Op den Camp H."/>
            <person name="Overmann J."/>
            <person name="Amann R."/>
            <person name="Jetten M.S.M."/>
            <person name="Mascher T."/>
            <person name="Medema M.H."/>
            <person name="Devos D.P."/>
            <person name="Kaster A.-K."/>
            <person name="Ovreas L."/>
            <person name="Rohde M."/>
            <person name="Galperin M.Y."/>
            <person name="Jogler C."/>
        </authorList>
    </citation>
    <scope>NUCLEOTIDE SEQUENCE [LARGE SCALE GENOMIC DNA]</scope>
    <source>
        <strain evidence="3 4">OJF2</strain>
    </source>
</reference>
<accession>A0A5B9W0C6</accession>
<dbReference type="GO" id="GO:0106435">
    <property type="term" value="F:carboxylesterase activity"/>
    <property type="evidence" value="ECO:0007669"/>
    <property type="project" value="UniProtKB-EC"/>
</dbReference>